<proteinExistence type="inferred from homology"/>
<reference evidence="4" key="1">
    <citation type="submission" date="2021-06" db="EMBL/GenBank/DDBJ databases">
        <authorList>
            <person name="Hodson N. C."/>
            <person name="Mongue J. A."/>
            <person name="Jaron S. K."/>
        </authorList>
    </citation>
    <scope>NUCLEOTIDE SEQUENCE</scope>
</reference>
<feature type="domain" description="PDEase" evidence="3">
    <location>
        <begin position="231"/>
        <end position="568"/>
    </location>
</feature>
<name>A0A8J2PH83_9HEXA</name>
<dbReference type="PANTHER" id="PTHR11347">
    <property type="entry name" value="CYCLIC NUCLEOTIDE PHOSPHODIESTERASE"/>
    <property type="match status" value="1"/>
</dbReference>
<dbReference type="InterPro" id="IPR003607">
    <property type="entry name" value="HD/PDEase_dom"/>
</dbReference>
<dbReference type="OrthoDB" id="189220at2759"/>
<evidence type="ECO:0000313" key="5">
    <source>
        <dbReference type="Proteomes" id="UP000708208"/>
    </source>
</evidence>
<dbReference type="CDD" id="cd00077">
    <property type="entry name" value="HDc"/>
    <property type="match status" value="1"/>
</dbReference>
<comment type="caution">
    <text evidence="4">The sequence shown here is derived from an EMBL/GenBank/DDBJ whole genome shotgun (WGS) entry which is preliminary data.</text>
</comment>
<dbReference type="GO" id="GO:0046872">
    <property type="term" value="F:metal ion binding"/>
    <property type="evidence" value="ECO:0007669"/>
    <property type="project" value="UniProtKB-KW"/>
</dbReference>
<evidence type="ECO:0000256" key="1">
    <source>
        <dbReference type="RuleBase" id="RU363067"/>
    </source>
</evidence>
<gene>
    <name evidence="4" type="ORF">AFUS01_LOCUS33183</name>
</gene>
<dbReference type="InterPro" id="IPR002073">
    <property type="entry name" value="PDEase_catalytic_dom"/>
</dbReference>
<dbReference type="PROSITE" id="PS51845">
    <property type="entry name" value="PDEASE_I_2"/>
    <property type="match status" value="1"/>
</dbReference>
<dbReference type="InterPro" id="IPR023174">
    <property type="entry name" value="PDEase_CS"/>
</dbReference>
<dbReference type="Pfam" id="PF00233">
    <property type="entry name" value="PDEase_I"/>
    <property type="match status" value="1"/>
</dbReference>
<dbReference type="GO" id="GO:0007165">
    <property type="term" value="P:signal transduction"/>
    <property type="evidence" value="ECO:0007669"/>
    <property type="project" value="InterPro"/>
</dbReference>
<keyword evidence="5" id="KW-1185">Reference proteome</keyword>
<dbReference type="Proteomes" id="UP000708208">
    <property type="component" value="Unassembled WGS sequence"/>
</dbReference>
<keyword evidence="1" id="KW-0479">Metal-binding</keyword>
<evidence type="ECO:0000256" key="2">
    <source>
        <dbReference type="SAM" id="MobiDB-lite"/>
    </source>
</evidence>
<dbReference type="AlphaFoldDB" id="A0A8J2PH83"/>
<dbReference type="PROSITE" id="PS00126">
    <property type="entry name" value="PDEASE_I_1"/>
    <property type="match status" value="1"/>
</dbReference>
<dbReference type="EC" id="3.1.4.-" evidence="1"/>
<dbReference type="GO" id="GO:0004114">
    <property type="term" value="F:3',5'-cyclic-nucleotide phosphodiesterase activity"/>
    <property type="evidence" value="ECO:0007669"/>
    <property type="project" value="InterPro"/>
</dbReference>
<dbReference type="SMART" id="SM00471">
    <property type="entry name" value="HDc"/>
    <property type="match status" value="1"/>
</dbReference>
<comment type="cofactor">
    <cofactor evidence="1">
        <name>a divalent metal cation</name>
        <dbReference type="ChEBI" id="CHEBI:60240"/>
    </cofactor>
    <text evidence="1">Binds 2 divalent metal cations per subunit. Site 1 may preferentially bind zinc ions, while site 2 has a preference for magnesium and/or manganese ions.</text>
</comment>
<comment type="similarity">
    <text evidence="1">Belongs to the cyclic nucleotide phosphodiesterase family.</text>
</comment>
<evidence type="ECO:0000259" key="3">
    <source>
        <dbReference type="PROSITE" id="PS51845"/>
    </source>
</evidence>
<evidence type="ECO:0000313" key="4">
    <source>
        <dbReference type="EMBL" id="CAG7822943.1"/>
    </source>
</evidence>
<dbReference type="EMBL" id="CAJVCH010527893">
    <property type="protein sequence ID" value="CAG7822943.1"/>
    <property type="molecule type" value="Genomic_DNA"/>
</dbReference>
<protein>
    <recommendedName>
        <fullName evidence="1">Phosphodiesterase</fullName>
        <ecNumber evidence="1">3.1.4.-</ecNumber>
    </recommendedName>
</protein>
<accession>A0A8J2PH83</accession>
<keyword evidence="1" id="KW-0378">Hydrolase</keyword>
<feature type="region of interest" description="Disordered" evidence="2">
    <location>
        <begin position="150"/>
        <end position="169"/>
    </location>
</feature>
<organism evidence="4 5">
    <name type="scientific">Allacma fusca</name>
    <dbReference type="NCBI Taxonomy" id="39272"/>
    <lineage>
        <taxon>Eukaryota</taxon>
        <taxon>Metazoa</taxon>
        <taxon>Ecdysozoa</taxon>
        <taxon>Arthropoda</taxon>
        <taxon>Hexapoda</taxon>
        <taxon>Collembola</taxon>
        <taxon>Symphypleona</taxon>
        <taxon>Sminthuridae</taxon>
        <taxon>Allacma</taxon>
    </lineage>
</organism>
<sequence length="621" mass="70457">MIFIGANSPFGTFQNDTLDRFIYKKLELKIFYGSGARLDSTDSGRHQKKDSYKTGFLIQGHNFKHDSKLIRAIYILTDLQSYTPGYVRTALGKVVEILYAIVPLSPPPETVEERLHVIRTSGPSEQERLPVPTHSSLRPTMRSTDRVRLPRPIVQPRPPPQQVLVRRSTSVQPEPDLLGEILSTEKDALRRISPTPVSSANTNESLDLEKEFRKKDRRGLSLGGSPARKSLMGERFSIPNVAIKNVFGWNFDIFGLEQLTSNRPLVFLGIQLFNAFNVTSVFKTSMDILGNWLLLMEANYHQYNPYHNATHAADVLQAVAYFMKTERLSTYLEPIDQVLCLVAAIIHDLDHPGKTNSFMLVTRHELALLYNDKAILESHHVAFAFKLTTSDPRVNIFENLDPITYRHVRSGIVDTVLATEMVHHYQHVTAFTAALKASFPSVGAASKVSPGESDPFKTEPNTILTRRMLIKCSDVSNPARPLRLTCEWALRICEEFFNETEEELKLGVQLTLPYFIRDTCSLPAAQTGFNDFFTLNLFTPWHEFLQVHDVMRNLRENDAFWRKLIADGVITAAQVLEYFLQNKPGDDPEHPIYSCKLQGHMLIGKDTKNLEVTKLCSRSKD</sequence>